<accession>A0A9R1UW48</accession>
<evidence type="ECO:0000256" key="5">
    <source>
        <dbReference type="SAM" id="MobiDB-lite"/>
    </source>
</evidence>
<feature type="region of interest" description="Disordered" evidence="5">
    <location>
        <begin position="172"/>
        <end position="215"/>
    </location>
</feature>
<organism evidence="7 8">
    <name type="scientific">Lactuca sativa</name>
    <name type="common">Garden lettuce</name>
    <dbReference type="NCBI Taxonomy" id="4236"/>
    <lineage>
        <taxon>Eukaryota</taxon>
        <taxon>Viridiplantae</taxon>
        <taxon>Streptophyta</taxon>
        <taxon>Embryophyta</taxon>
        <taxon>Tracheophyta</taxon>
        <taxon>Spermatophyta</taxon>
        <taxon>Magnoliopsida</taxon>
        <taxon>eudicotyledons</taxon>
        <taxon>Gunneridae</taxon>
        <taxon>Pentapetalae</taxon>
        <taxon>asterids</taxon>
        <taxon>campanulids</taxon>
        <taxon>Asterales</taxon>
        <taxon>Asteraceae</taxon>
        <taxon>Cichorioideae</taxon>
        <taxon>Cichorieae</taxon>
        <taxon>Lactucinae</taxon>
        <taxon>Lactuca</taxon>
    </lineage>
</organism>
<evidence type="ECO:0000256" key="3">
    <source>
        <dbReference type="ARBA" id="ARBA00022833"/>
    </source>
</evidence>
<dbReference type="Pfam" id="PF04434">
    <property type="entry name" value="SWIM"/>
    <property type="match status" value="1"/>
</dbReference>
<evidence type="ECO:0000256" key="2">
    <source>
        <dbReference type="ARBA" id="ARBA00022771"/>
    </source>
</evidence>
<protein>
    <recommendedName>
        <fullName evidence="6">SWIM-type domain-containing protein</fullName>
    </recommendedName>
</protein>
<feature type="domain" description="SWIM-type" evidence="6">
    <location>
        <begin position="40"/>
        <end position="81"/>
    </location>
</feature>
<gene>
    <name evidence="7" type="ORF">LSAT_V11C800423630</name>
</gene>
<dbReference type="Proteomes" id="UP000235145">
    <property type="component" value="Unassembled WGS sequence"/>
</dbReference>
<reference evidence="7 8" key="1">
    <citation type="journal article" date="2017" name="Nat. Commun.">
        <title>Genome assembly with in vitro proximity ligation data and whole-genome triplication in lettuce.</title>
        <authorList>
            <person name="Reyes-Chin-Wo S."/>
            <person name="Wang Z."/>
            <person name="Yang X."/>
            <person name="Kozik A."/>
            <person name="Arikit S."/>
            <person name="Song C."/>
            <person name="Xia L."/>
            <person name="Froenicke L."/>
            <person name="Lavelle D.O."/>
            <person name="Truco M.J."/>
            <person name="Xia R."/>
            <person name="Zhu S."/>
            <person name="Xu C."/>
            <person name="Xu H."/>
            <person name="Xu X."/>
            <person name="Cox K."/>
            <person name="Korf I."/>
            <person name="Meyers B.C."/>
            <person name="Michelmore R.W."/>
        </authorList>
    </citation>
    <scope>NUCLEOTIDE SEQUENCE [LARGE SCALE GENOMIC DNA]</scope>
    <source>
        <strain evidence="8">cv. Salinas</strain>
        <tissue evidence="7">Seedlings</tissue>
    </source>
</reference>
<evidence type="ECO:0000313" key="8">
    <source>
        <dbReference type="Proteomes" id="UP000235145"/>
    </source>
</evidence>
<name>A0A9R1UW48_LACSA</name>
<dbReference type="AlphaFoldDB" id="A0A9R1UW48"/>
<dbReference type="InterPro" id="IPR007527">
    <property type="entry name" value="Znf_SWIM"/>
</dbReference>
<evidence type="ECO:0000256" key="4">
    <source>
        <dbReference type="PROSITE-ProRule" id="PRU00325"/>
    </source>
</evidence>
<dbReference type="InterPro" id="IPR006564">
    <property type="entry name" value="Znf_PMZ"/>
</dbReference>
<dbReference type="PANTHER" id="PTHR31973:SF185">
    <property type="entry name" value="TRANSPOSASE, MUDR, PLANT, MULE TRANSPOSASE DOMAIN-CONTAINING PROTEIN"/>
    <property type="match status" value="1"/>
</dbReference>
<keyword evidence="1" id="KW-0479">Metal-binding</keyword>
<dbReference type="GO" id="GO:0008270">
    <property type="term" value="F:zinc ion binding"/>
    <property type="evidence" value="ECO:0007669"/>
    <property type="project" value="UniProtKB-KW"/>
</dbReference>
<keyword evidence="3" id="KW-0862">Zinc</keyword>
<dbReference type="SMART" id="SM00575">
    <property type="entry name" value="ZnF_PMZ"/>
    <property type="match status" value="1"/>
</dbReference>
<comment type="caution">
    <text evidence="7">The sequence shown here is derived from an EMBL/GenBank/DDBJ whole genome shotgun (WGS) entry which is preliminary data.</text>
</comment>
<evidence type="ECO:0000259" key="6">
    <source>
        <dbReference type="PROSITE" id="PS50966"/>
    </source>
</evidence>
<sequence>MFVLTEKSTTILTKWAEDMVKKNKEGIQGWSVSGVDNTTYQVHDFNSGGIVNLREKNCSCRYWQLTGLPCGHMIMVLTHLKNDHCGHMAIDAYKFETYQRTYEKAIFPLSELSDWEVPDYLMVVNPPVMEIRQAGRPKNTNRIPSQGEEPKIRRCSRCHDTTHNVRKCKEIVPKKQSKSKKRIGVSGSGTKATEEEPTVRTSMAAATRQPMDTTV</sequence>
<keyword evidence="2 4" id="KW-0863">Zinc-finger</keyword>
<dbReference type="EMBL" id="NBSK02000008">
    <property type="protein sequence ID" value="KAJ0193826.1"/>
    <property type="molecule type" value="Genomic_DNA"/>
</dbReference>
<keyword evidence="8" id="KW-1185">Reference proteome</keyword>
<proteinExistence type="predicted"/>
<evidence type="ECO:0000256" key="1">
    <source>
        <dbReference type="ARBA" id="ARBA00022723"/>
    </source>
</evidence>
<dbReference type="PANTHER" id="PTHR31973">
    <property type="entry name" value="POLYPROTEIN, PUTATIVE-RELATED"/>
    <property type="match status" value="1"/>
</dbReference>
<dbReference type="PROSITE" id="PS50966">
    <property type="entry name" value="ZF_SWIM"/>
    <property type="match status" value="1"/>
</dbReference>
<evidence type="ECO:0000313" key="7">
    <source>
        <dbReference type="EMBL" id="KAJ0193826.1"/>
    </source>
</evidence>